<sequence>MTDVLPPVDPVLACPPCISEKPISLTPAAVDIPLATSEKSEPRVADNDAATFVVKLDVNDSDGGSDDGRISPTGSCKADSGSEAEVQIVGDISPSSESAHPLLVDVGCVEVGAGDQTDSLRTPVEVDVPPVTPSEPSVDCAPEPEAEREASKCEPAVATRSTEPDDYVDPFDFKGSDPYATIGLEPLDTFIPKTLYPDILIVHDPGDVTRHVTDKGIARYVRLFPAFSPKPTSAPKSVAHLYLEDHYLGSGNHSMVHRAPLTLRLDENSEERSRVRVAAKVADPVCGAHDMLRHEAEIYSEFPSDIQEDIVRVRDVPASPAQSAAEAKSDESSDSNAICAEEDAKAANTSEGDVQSAQSEPSPPLPGPNDANSDSEAKAPAESSQVADAEEKSSSVPVPSTEEDDPKGVIDGSTAPSTTSEDAAQRPVEYDVFPALVPKFFGFYAPATENGSPIYREHQYCGRDDTCPTTWPTHILLLEECGRPINPCYMSTEER</sequence>
<dbReference type="AlphaFoldDB" id="A0AAD7XB41"/>
<feature type="compositionally biased region" description="Low complexity" evidence="1">
    <location>
        <begin position="128"/>
        <end position="139"/>
    </location>
</feature>
<name>A0AAD7XB41_9APHY</name>
<feature type="region of interest" description="Disordered" evidence="1">
    <location>
        <begin position="128"/>
        <end position="171"/>
    </location>
</feature>
<evidence type="ECO:0000313" key="3">
    <source>
        <dbReference type="Proteomes" id="UP001215151"/>
    </source>
</evidence>
<feature type="region of interest" description="Disordered" evidence="1">
    <location>
        <begin position="58"/>
        <end position="79"/>
    </location>
</feature>
<accession>A0AAD7XB41</accession>
<feature type="region of interest" description="Disordered" evidence="1">
    <location>
        <begin position="344"/>
        <end position="426"/>
    </location>
</feature>
<protein>
    <submittedName>
        <fullName evidence="2">Uncharacterized protein</fullName>
    </submittedName>
</protein>
<evidence type="ECO:0000313" key="2">
    <source>
        <dbReference type="EMBL" id="KAJ8488561.1"/>
    </source>
</evidence>
<comment type="caution">
    <text evidence="2">The sequence shown here is derived from an EMBL/GenBank/DDBJ whole genome shotgun (WGS) entry which is preliminary data.</text>
</comment>
<evidence type="ECO:0000256" key="1">
    <source>
        <dbReference type="SAM" id="MobiDB-lite"/>
    </source>
</evidence>
<dbReference type="Proteomes" id="UP001215151">
    <property type="component" value="Unassembled WGS sequence"/>
</dbReference>
<proteinExistence type="predicted"/>
<dbReference type="EMBL" id="JAPEVG010000061">
    <property type="protein sequence ID" value="KAJ8488561.1"/>
    <property type="molecule type" value="Genomic_DNA"/>
</dbReference>
<keyword evidence="3" id="KW-1185">Reference proteome</keyword>
<feature type="compositionally biased region" description="Polar residues" evidence="1">
    <location>
        <begin position="347"/>
        <end position="360"/>
    </location>
</feature>
<reference evidence="2" key="1">
    <citation type="submission" date="2022-11" db="EMBL/GenBank/DDBJ databases">
        <title>Genome Sequence of Cubamyces cubensis.</title>
        <authorList>
            <person name="Buettner E."/>
        </authorList>
    </citation>
    <scope>NUCLEOTIDE SEQUENCE</scope>
    <source>
        <strain evidence="2">MPL-01</strain>
    </source>
</reference>
<gene>
    <name evidence="2" type="ORF">ONZ51_g3496</name>
</gene>
<organism evidence="2 3">
    <name type="scientific">Trametes cubensis</name>
    <dbReference type="NCBI Taxonomy" id="1111947"/>
    <lineage>
        <taxon>Eukaryota</taxon>
        <taxon>Fungi</taxon>
        <taxon>Dikarya</taxon>
        <taxon>Basidiomycota</taxon>
        <taxon>Agaricomycotina</taxon>
        <taxon>Agaricomycetes</taxon>
        <taxon>Polyporales</taxon>
        <taxon>Polyporaceae</taxon>
        <taxon>Trametes</taxon>
    </lineage>
</organism>
<feature type="region of interest" description="Disordered" evidence="1">
    <location>
        <begin position="317"/>
        <end position="336"/>
    </location>
</feature>